<feature type="domain" description="ZZ-type" evidence="7">
    <location>
        <begin position="379"/>
        <end position="436"/>
    </location>
</feature>
<dbReference type="OrthoDB" id="6019271at2759"/>
<evidence type="ECO:0000313" key="8">
    <source>
        <dbReference type="EMBL" id="CAD5112475.1"/>
    </source>
</evidence>
<protein>
    <submittedName>
        <fullName evidence="8">DgyrCDS1696</fullName>
    </submittedName>
</protein>
<dbReference type="EMBL" id="CAJFCJ010000002">
    <property type="protein sequence ID" value="CAD5112475.1"/>
    <property type="molecule type" value="Genomic_DNA"/>
</dbReference>
<dbReference type="SUPFAM" id="SSF57850">
    <property type="entry name" value="RING/U-box"/>
    <property type="match status" value="1"/>
</dbReference>
<feature type="region of interest" description="Disordered" evidence="6">
    <location>
        <begin position="740"/>
        <end position="763"/>
    </location>
</feature>
<gene>
    <name evidence="8" type="ORF">DGYR_LOCUS1606</name>
</gene>
<keyword evidence="3" id="KW-0862">Zinc</keyword>
<sequence length="763" mass="85842">MTTHGGKSTRRQDVPRLGTSLWPSPNDLDLSPRKVRPANAYALFAFKQDVRADSNGFVRVDTLRDGGTAKMAISKSDSFETGCFGCVSKRKGQKDKLTGLVPEVTKSNGVLSCDIDSKQEIAKEQNMPNEEVDQFVESKQNASETAYENRLAVVFKEILSELSIHNFDAIKFASYRTASKLRYVQKRTFLHQIDIWNVIEAFREGNLNAPARPDILSINYAISVLNRLYSQLKLRISSLLDFSPEQCIEKLASILYGAFASQDNILRTNAFKVGLVCLCNSKLSDKLRYLFTLCADSDGSLDRHAFDQVIQDLLAVPSCLREAPSFGYSAAIAASCFAEHQSVDLPQFLETLCTSTNPPQFLSWLHVLWRISSAESVSHTNSVCQVCNRRDFNGLRYLCNICSGKYTLCQSCFWRGRTSKNHEASHPTTEFQTSSKKSEKSPVRSLSNSLKRSFSCSSSKHQPVVTLASECNEKRVDLTHVVPATPLPKMMNGIKVLPEDKADDEHRLIARYAARLAADAERPSRSTSELNAASTCNRAQRELVAELEAKNKQILAQIERVKSEANSDPNPTLLAELRILRSRRDELENRMCALQESRRELMIQLESLMTLLKTSPSHSHGSQSNAGHMSPKSPVRSEGSRSLRNDLLLAADSLTNAMSSLVRDLHSGESDEEDEEDEVNWMKEKEYEEQFMMELAAREAPPQEEKELYDNEPSALERNVLLEDLQTKIISDDVETDAESYIRTDDDDDGTDWEEAMRRWVNR</sequence>
<dbReference type="Pfam" id="PF09069">
    <property type="entry name" value="EF-hand_3"/>
    <property type="match status" value="1"/>
</dbReference>
<dbReference type="InterPro" id="IPR015153">
    <property type="entry name" value="EF-hand_dom_typ1"/>
</dbReference>
<evidence type="ECO:0000256" key="6">
    <source>
        <dbReference type="SAM" id="MobiDB-lite"/>
    </source>
</evidence>
<evidence type="ECO:0000256" key="4">
    <source>
        <dbReference type="PROSITE-ProRule" id="PRU00228"/>
    </source>
</evidence>
<feature type="coiled-coil region" evidence="5">
    <location>
        <begin position="537"/>
        <end position="590"/>
    </location>
</feature>
<dbReference type="Proteomes" id="UP000549394">
    <property type="component" value="Unassembled WGS sequence"/>
</dbReference>
<dbReference type="GO" id="GO:0099536">
    <property type="term" value="P:synaptic signaling"/>
    <property type="evidence" value="ECO:0007669"/>
    <property type="project" value="TreeGrafter"/>
</dbReference>
<dbReference type="InterPro" id="IPR043145">
    <property type="entry name" value="Znf_ZZ_sf"/>
</dbReference>
<dbReference type="InterPro" id="IPR011992">
    <property type="entry name" value="EF-hand-dom_pair"/>
</dbReference>
<accession>A0A7I8V9J7</accession>
<proteinExistence type="predicted"/>
<keyword evidence="5" id="KW-0175">Coiled coil</keyword>
<keyword evidence="1" id="KW-0479">Metal-binding</keyword>
<feature type="compositionally biased region" description="Acidic residues" evidence="6">
    <location>
        <begin position="745"/>
        <end position="754"/>
    </location>
</feature>
<feature type="region of interest" description="Disordered" evidence="6">
    <location>
        <begin position="1"/>
        <end position="30"/>
    </location>
</feature>
<dbReference type="GO" id="GO:0008270">
    <property type="term" value="F:zinc ion binding"/>
    <property type="evidence" value="ECO:0007669"/>
    <property type="project" value="UniProtKB-KW"/>
</dbReference>
<dbReference type="PANTHER" id="PTHR12268:SF27">
    <property type="entry name" value="DYSTROBREVIN, ISOFORM F"/>
    <property type="match status" value="1"/>
</dbReference>
<feature type="compositionally biased region" description="Polar residues" evidence="6">
    <location>
        <begin position="426"/>
        <end position="435"/>
    </location>
</feature>
<dbReference type="Gene3D" id="1.10.238.10">
    <property type="entry name" value="EF-hand"/>
    <property type="match status" value="2"/>
</dbReference>
<organism evidence="8 9">
    <name type="scientific">Dimorphilus gyrociliatus</name>
    <dbReference type="NCBI Taxonomy" id="2664684"/>
    <lineage>
        <taxon>Eukaryota</taxon>
        <taxon>Metazoa</taxon>
        <taxon>Spiralia</taxon>
        <taxon>Lophotrochozoa</taxon>
        <taxon>Annelida</taxon>
        <taxon>Polychaeta</taxon>
        <taxon>Polychaeta incertae sedis</taxon>
        <taxon>Dinophilidae</taxon>
        <taxon>Dimorphilus</taxon>
    </lineage>
</organism>
<dbReference type="GO" id="GO:0005886">
    <property type="term" value="C:plasma membrane"/>
    <property type="evidence" value="ECO:0007669"/>
    <property type="project" value="TreeGrafter"/>
</dbReference>
<dbReference type="SMART" id="SM00291">
    <property type="entry name" value="ZnF_ZZ"/>
    <property type="match status" value="1"/>
</dbReference>
<feature type="compositionally biased region" description="Polar residues" evidence="6">
    <location>
        <begin position="613"/>
        <end position="627"/>
    </location>
</feature>
<dbReference type="Gene3D" id="3.30.60.90">
    <property type="match status" value="1"/>
</dbReference>
<dbReference type="PROSITE" id="PS50135">
    <property type="entry name" value="ZF_ZZ_2"/>
    <property type="match status" value="1"/>
</dbReference>
<dbReference type="SUPFAM" id="SSF47473">
    <property type="entry name" value="EF-hand"/>
    <property type="match status" value="2"/>
</dbReference>
<dbReference type="Pfam" id="PF09068">
    <property type="entry name" value="EF-hand_2"/>
    <property type="match status" value="1"/>
</dbReference>
<keyword evidence="9" id="KW-1185">Reference proteome</keyword>
<comment type="caution">
    <text evidence="8">The sequence shown here is derived from an EMBL/GenBank/DDBJ whole genome shotgun (WGS) entry which is preliminary data.</text>
</comment>
<evidence type="ECO:0000256" key="5">
    <source>
        <dbReference type="SAM" id="Coils"/>
    </source>
</evidence>
<evidence type="ECO:0000256" key="1">
    <source>
        <dbReference type="ARBA" id="ARBA00022723"/>
    </source>
</evidence>
<dbReference type="InterPro" id="IPR015154">
    <property type="entry name" value="EF-hand_dom_typ2"/>
</dbReference>
<feature type="region of interest" description="Disordered" evidence="6">
    <location>
        <begin position="613"/>
        <end position="641"/>
    </location>
</feature>
<dbReference type="InterPro" id="IPR000433">
    <property type="entry name" value="Znf_ZZ"/>
</dbReference>
<dbReference type="Pfam" id="PF00569">
    <property type="entry name" value="ZZ"/>
    <property type="match status" value="1"/>
</dbReference>
<evidence type="ECO:0000256" key="3">
    <source>
        <dbReference type="ARBA" id="ARBA00022833"/>
    </source>
</evidence>
<dbReference type="GO" id="GO:0045202">
    <property type="term" value="C:synapse"/>
    <property type="evidence" value="ECO:0007669"/>
    <property type="project" value="TreeGrafter"/>
</dbReference>
<dbReference type="AlphaFoldDB" id="A0A7I8V9J7"/>
<dbReference type="InterPro" id="IPR050774">
    <property type="entry name" value="KCMF1/Dystrophin"/>
</dbReference>
<evidence type="ECO:0000313" key="9">
    <source>
        <dbReference type="Proteomes" id="UP000549394"/>
    </source>
</evidence>
<reference evidence="8 9" key="1">
    <citation type="submission" date="2020-08" db="EMBL/GenBank/DDBJ databases">
        <authorList>
            <person name="Hejnol A."/>
        </authorList>
    </citation>
    <scope>NUCLEOTIDE SEQUENCE [LARGE SCALE GENOMIC DNA]</scope>
</reference>
<dbReference type="PANTHER" id="PTHR12268">
    <property type="entry name" value="E3 UBIQUITIN-PROTEIN LIGASE KCMF1"/>
    <property type="match status" value="1"/>
</dbReference>
<feature type="region of interest" description="Disordered" evidence="6">
    <location>
        <begin position="419"/>
        <end position="446"/>
    </location>
</feature>
<evidence type="ECO:0000259" key="7">
    <source>
        <dbReference type="PROSITE" id="PS50135"/>
    </source>
</evidence>
<keyword evidence="2 4" id="KW-0863">Zinc-finger</keyword>
<name>A0A7I8V9J7_9ANNE</name>
<evidence type="ECO:0000256" key="2">
    <source>
        <dbReference type="ARBA" id="ARBA00022771"/>
    </source>
</evidence>